<dbReference type="PANTHER" id="PTHR31088:SF6">
    <property type="entry name" value="PHAGE SHOCK PROTEIN A"/>
    <property type="match status" value="1"/>
</dbReference>
<evidence type="ECO:0000256" key="2">
    <source>
        <dbReference type="SAM" id="Coils"/>
    </source>
</evidence>
<organism evidence="4 5">
    <name type="scientific">Naumannella cuiyingiana</name>
    <dbReference type="NCBI Taxonomy" id="1347891"/>
    <lineage>
        <taxon>Bacteria</taxon>
        <taxon>Bacillati</taxon>
        <taxon>Actinomycetota</taxon>
        <taxon>Actinomycetes</taxon>
        <taxon>Propionibacteriales</taxon>
        <taxon>Propionibacteriaceae</taxon>
        <taxon>Naumannella</taxon>
    </lineage>
</organism>
<dbReference type="InterPro" id="IPR007157">
    <property type="entry name" value="PspA_VIPP1"/>
</dbReference>
<dbReference type="EMBL" id="JACBZS010000001">
    <property type="protein sequence ID" value="NYI72022.1"/>
    <property type="molecule type" value="Genomic_DNA"/>
</dbReference>
<sequence>MSGVFKRMSMIFRAKADKALDKVEDPRETLDYSYQRQLDLLQKVRRGVADVATSRKRVELQANQLNQQIDKLNNQAKAALEQGREDLAREALTRKSGIQQQLGDLQTQHAQLQGEEEKLVSASRRLQAKVDAFRTRKETIKATYSAAEAQTRINEAFTGIGEEMGDVGMAIQRAEDKTAQMQARAGAIDELLASGALEDPTGTAKDDLTRELEALSSGSDVENELAAMKAQLGTGPAGGQREAIEGGAGQPAQQPQAQAQGEQVFEAYPVDGNGQGGTAQGGQR</sequence>
<gene>
    <name evidence="4" type="ORF">GGQ54_002582</name>
</gene>
<keyword evidence="5" id="KW-1185">Reference proteome</keyword>
<evidence type="ECO:0000313" key="5">
    <source>
        <dbReference type="Proteomes" id="UP000527616"/>
    </source>
</evidence>
<protein>
    <submittedName>
        <fullName evidence="4">Phage shock protein A</fullName>
    </submittedName>
</protein>
<evidence type="ECO:0000256" key="3">
    <source>
        <dbReference type="SAM" id="MobiDB-lite"/>
    </source>
</evidence>
<dbReference type="Proteomes" id="UP000527616">
    <property type="component" value="Unassembled WGS sequence"/>
</dbReference>
<comment type="caution">
    <text evidence="4">The sequence shown here is derived from an EMBL/GenBank/DDBJ whole genome shotgun (WGS) entry which is preliminary data.</text>
</comment>
<feature type="compositionally biased region" description="Low complexity" evidence="3">
    <location>
        <begin position="250"/>
        <end position="263"/>
    </location>
</feature>
<name>A0A7Z0ILZ2_9ACTN</name>
<dbReference type="AlphaFoldDB" id="A0A7Z0ILZ2"/>
<evidence type="ECO:0000256" key="1">
    <source>
        <dbReference type="ARBA" id="ARBA00043985"/>
    </source>
</evidence>
<feature type="region of interest" description="Disordered" evidence="3">
    <location>
        <begin position="225"/>
        <end position="284"/>
    </location>
</feature>
<dbReference type="PANTHER" id="PTHR31088">
    <property type="entry name" value="MEMBRANE-ASSOCIATED PROTEIN VIPP1, CHLOROPLASTIC"/>
    <property type="match status" value="1"/>
</dbReference>
<accession>A0A7Z0ILZ2</accession>
<dbReference type="Pfam" id="PF04012">
    <property type="entry name" value="PspA_IM30"/>
    <property type="match status" value="1"/>
</dbReference>
<feature type="compositionally biased region" description="Gly residues" evidence="3">
    <location>
        <begin position="273"/>
        <end position="284"/>
    </location>
</feature>
<reference evidence="4 5" key="1">
    <citation type="submission" date="2020-07" db="EMBL/GenBank/DDBJ databases">
        <title>Sequencing the genomes of 1000 actinobacteria strains.</title>
        <authorList>
            <person name="Klenk H.-P."/>
        </authorList>
    </citation>
    <scope>NUCLEOTIDE SEQUENCE [LARGE SCALE GENOMIC DNA]</scope>
    <source>
        <strain evidence="4 5">DSM 103164</strain>
    </source>
</reference>
<evidence type="ECO:0000313" key="4">
    <source>
        <dbReference type="EMBL" id="NYI72022.1"/>
    </source>
</evidence>
<comment type="similarity">
    <text evidence="1">Belongs to the PspA/Vipp/IM30 family.</text>
</comment>
<feature type="coiled-coil region" evidence="2">
    <location>
        <begin position="55"/>
        <end position="82"/>
    </location>
</feature>
<keyword evidence="2" id="KW-0175">Coiled coil</keyword>
<dbReference type="RefSeq" id="WP_179445771.1">
    <property type="nucleotide sequence ID" value="NZ_JACBZS010000001.1"/>
</dbReference>
<proteinExistence type="inferred from homology"/>